<gene>
    <name evidence="4" type="ORF">ENS64_04165</name>
</gene>
<dbReference type="PANTHER" id="PTHR36449:SF1">
    <property type="entry name" value="ACETYLTRANSFERASE"/>
    <property type="match status" value="1"/>
</dbReference>
<evidence type="ECO:0000256" key="2">
    <source>
        <dbReference type="ARBA" id="ARBA00022679"/>
    </source>
</evidence>
<reference evidence="4" key="1">
    <citation type="journal article" date="2020" name="mSystems">
        <title>Genome- and Community-Level Interaction Insights into Carbon Utilization and Element Cycling Functions of Hydrothermarchaeota in Hydrothermal Sediment.</title>
        <authorList>
            <person name="Zhou Z."/>
            <person name="Liu Y."/>
            <person name="Xu W."/>
            <person name="Pan J."/>
            <person name="Luo Z.H."/>
            <person name="Li M."/>
        </authorList>
    </citation>
    <scope>NUCLEOTIDE SEQUENCE [LARGE SCALE GENOMIC DNA]</scope>
    <source>
        <strain evidence="4">SpSt-508</strain>
    </source>
</reference>
<dbReference type="PANTHER" id="PTHR36449">
    <property type="entry name" value="ACETYLTRANSFERASE-RELATED"/>
    <property type="match status" value="1"/>
</dbReference>
<keyword evidence="1" id="KW-1277">Toxin-antitoxin system</keyword>
<accession>A0A7C4LJ67</accession>
<dbReference type="EMBL" id="DSVQ01000008">
    <property type="protein sequence ID" value="HGT38442.1"/>
    <property type="molecule type" value="Genomic_DNA"/>
</dbReference>
<evidence type="ECO:0000256" key="3">
    <source>
        <dbReference type="ARBA" id="ARBA00023315"/>
    </source>
</evidence>
<organism evidence="4">
    <name type="scientific">Schlesneria paludicola</name>
    <dbReference type="NCBI Taxonomy" id="360056"/>
    <lineage>
        <taxon>Bacteria</taxon>
        <taxon>Pseudomonadati</taxon>
        <taxon>Planctomycetota</taxon>
        <taxon>Planctomycetia</taxon>
        <taxon>Planctomycetales</taxon>
        <taxon>Planctomycetaceae</taxon>
        <taxon>Schlesneria</taxon>
    </lineage>
</organism>
<evidence type="ECO:0000313" key="4">
    <source>
        <dbReference type="EMBL" id="HGT38442.1"/>
    </source>
</evidence>
<evidence type="ECO:0000256" key="1">
    <source>
        <dbReference type="ARBA" id="ARBA00022649"/>
    </source>
</evidence>
<dbReference type="GO" id="GO:0016746">
    <property type="term" value="F:acyltransferase activity"/>
    <property type="evidence" value="ECO:0007669"/>
    <property type="project" value="UniProtKB-KW"/>
</dbReference>
<dbReference type="InterPro" id="IPR016181">
    <property type="entry name" value="Acyl_CoA_acyltransferase"/>
</dbReference>
<keyword evidence="3" id="KW-0012">Acyltransferase</keyword>
<dbReference type="Gene3D" id="3.40.630.30">
    <property type="match status" value="1"/>
</dbReference>
<comment type="caution">
    <text evidence="4">The sequence shown here is derived from an EMBL/GenBank/DDBJ whole genome shotgun (WGS) entry which is preliminary data.</text>
</comment>
<dbReference type="SUPFAM" id="SSF55729">
    <property type="entry name" value="Acyl-CoA N-acyltransferases (Nat)"/>
    <property type="match status" value="1"/>
</dbReference>
<keyword evidence="2 4" id="KW-0808">Transferase</keyword>
<name>A0A7C4LJ67_9PLAN</name>
<sequence>MMDVAFPQGFRLEPLHRSHSRRRFDCGQGAVNDWLRTKALQHQEKHLSATKVLLDGRGAIAGFYTLATGQVDFGDLPAELVRKLPRRALPVAIVAWLGVSRTHQGQKLGDFLFARALRDCYEAGQTFAFVAVILDCIDDRAKTFYQRWDFAELPGHPYKLFLSSQTLAAMMTPS</sequence>
<dbReference type="AlphaFoldDB" id="A0A7C4LJ67"/>
<protein>
    <submittedName>
        <fullName evidence="4">N-acetyltransferase</fullName>
    </submittedName>
</protein>
<proteinExistence type="predicted"/>